<evidence type="ECO:0000313" key="1">
    <source>
        <dbReference type="EMBL" id="APZ82263.1"/>
    </source>
</evidence>
<dbReference type="EMBL" id="KY368639">
    <property type="protein sequence ID" value="APZ82263.1"/>
    <property type="molecule type" value="Genomic_DNA"/>
</dbReference>
<sequence length="122" mass="14011">MYYNIKIVHKKYLTSTDSHAIIVVQGRRTSCSNYLLYSNATKLHPLRNTTRKLFTSASSLTAQPKNTQVCKRRVSHMVIIKYTTKTQPTPVKEMFISPQHYAKWRSHMGSKLTSVKPIKGGR</sequence>
<evidence type="ECO:0000313" key="3">
    <source>
        <dbReference type="Proteomes" id="UP000224660"/>
    </source>
</evidence>
<reference evidence="1 3" key="1">
    <citation type="journal article" date="2017" name="Viruses">
        <title>Characterization of Bacillus subtilis Viruses vB_BsuM-Goe2 and vB_BsuM-Goe3.</title>
        <authorList>
            <person name="Willms I.M."/>
            <person name="Hoppert M."/>
            <person name="Hertel R."/>
        </authorList>
    </citation>
    <scope>NUCLEOTIDE SEQUENCE [LARGE SCALE GENOMIC DNA]</scope>
</reference>
<gene>
    <name evidence="1" type="ORF">Goe2_c02300</name>
    <name evidence="2" type="ORF">Goe2_c22500</name>
</gene>
<accession>A0A217EQG2</accession>
<evidence type="ECO:0000313" key="2">
    <source>
        <dbReference type="EMBL" id="APZ82461.1"/>
    </source>
</evidence>
<name>A0A217EQG2_9CAUD</name>
<proteinExistence type="predicted"/>
<dbReference type="Proteomes" id="UP000224660">
    <property type="component" value="Segment"/>
</dbReference>
<organism evidence="1 3">
    <name type="scientific">Bacillus phage vB_BsuM-Goe2</name>
    <dbReference type="NCBI Taxonomy" id="1933062"/>
    <lineage>
        <taxon>Viruses</taxon>
        <taxon>Duplodnaviria</taxon>
        <taxon>Heunggongvirae</taxon>
        <taxon>Uroviricota</taxon>
        <taxon>Caudoviricetes</taxon>
        <taxon>Herelleviridae</taxon>
        <taxon>Spounavirinae</taxon>
        <taxon>Okubovirus</taxon>
        <taxon>Okubovirus camphawk</taxon>
    </lineage>
</organism>
<dbReference type="EMBL" id="KY368639">
    <property type="protein sequence ID" value="APZ82461.1"/>
    <property type="molecule type" value="Genomic_DNA"/>
</dbReference>
<protein>
    <submittedName>
        <fullName evidence="1">Uncharacterized protein</fullName>
    </submittedName>
</protein>